<dbReference type="STRING" id="1576369.SAMN05421753_103164"/>
<dbReference type="PANTHER" id="PTHR47473:SF1">
    <property type="entry name" value="METHYLTRANSFERASE DOMAIN-CONTAINING PROTEIN"/>
    <property type="match status" value="1"/>
</dbReference>
<evidence type="ECO:0000313" key="2">
    <source>
        <dbReference type="Proteomes" id="UP000199518"/>
    </source>
</evidence>
<dbReference type="RefSeq" id="WP_092048184.1">
    <property type="nucleotide sequence ID" value="NZ_FOQD01000003.1"/>
</dbReference>
<gene>
    <name evidence="1" type="ORF">SAMN05421753_103164</name>
</gene>
<reference evidence="2" key="1">
    <citation type="submission" date="2016-10" db="EMBL/GenBank/DDBJ databases">
        <authorList>
            <person name="Varghese N."/>
            <person name="Submissions S."/>
        </authorList>
    </citation>
    <scope>NUCLEOTIDE SEQUENCE [LARGE SCALE GENOMIC DNA]</scope>
    <source>
        <strain evidence="2">DSM 26348</strain>
    </source>
</reference>
<protein>
    <submittedName>
        <fullName evidence="1">S-adenosylmethionine-diacylglycerol 3-amino-3-carboxypropyl transferase</fullName>
    </submittedName>
</protein>
<dbReference type="AlphaFoldDB" id="A0A1I3DBT2"/>
<dbReference type="OrthoDB" id="1522784at2"/>
<organism evidence="1 2">
    <name type="scientific">Planctomicrobium piriforme</name>
    <dbReference type="NCBI Taxonomy" id="1576369"/>
    <lineage>
        <taxon>Bacteria</taxon>
        <taxon>Pseudomonadati</taxon>
        <taxon>Planctomycetota</taxon>
        <taxon>Planctomycetia</taxon>
        <taxon>Planctomycetales</taxon>
        <taxon>Planctomycetaceae</taxon>
        <taxon>Planctomicrobium</taxon>
    </lineage>
</organism>
<proteinExistence type="predicted"/>
<dbReference type="InterPro" id="IPR021829">
    <property type="entry name" value="DUF3419"/>
</dbReference>
<dbReference type="PANTHER" id="PTHR47473">
    <property type="entry name" value="BTA1P"/>
    <property type="match status" value="1"/>
</dbReference>
<dbReference type="Proteomes" id="UP000199518">
    <property type="component" value="Unassembled WGS sequence"/>
</dbReference>
<keyword evidence="1" id="KW-0808">Transferase</keyword>
<dbReference type="Pfam" id="PF11899">
    <property type="entry name" value="DUF3419"/>
    <property type="match status" value="1"/>
</dbReference>
<sequence>MPLERISRTCFNLIHGKNLVYNQCWEDPRLDRVALEFTPDDEVLVITSAGCNALDYALAGSKHVYAVDMNFRQNALLELKKAGIKKLDYEQFFDLFGKGQLKSWKTVYPQLLRPELPEAAQRFWDQNGDFFSGGTRRSSFYFRGTSGLFAWMVNGYINRVARIRHSINEILEAKTVEEQKEIYKRAKLKEALFRPLIQWMLRRDTTMALLGVPRSQRKQLDRDYPGGIAQFIVDRIETVFTRLPLSDNYFWRVYLTGQYTPECCPEYLKEANFSKLKGGVADNVTTHTDSVLGFLNTHPGKISRYILLDHMDWLYSHHRDVLAAEWQGIVDHAAPNTKLIWRSAGLSVDFVDPIEVQVNGGKAHMSELLHYKPELAAELHPIDRVNTYGSFYIADLKT</sequence>
<dbReference type="GO" id="GO:0016740">
    <property type="term" value="F:transferase activity"/>
    <property type="evidence" value="ECO:0007669"/>
    <property type="project" value="UniProtKB-KW"/>
</dbReference>
<dbReference type="EMBL" id="FOQD01000003">
    <property type="protein sequence ID" value="SFH83951.1"/>
    <property type="molecule type" value="Genomic_DNA"/>
</dbReference>
<keyword evidence="2" id="KW-1185">Reference proteome</keyword>
<evidence type="ECO:0000313" key="1">
    <source>
        <dbReference type="EMBL" id="SFH83951.1"/>
    </source>
</evidence>
<accession>A0A1I3DBT2</accession>
<name>A0A1I3DBT2_9PLAN</name>